<evidence type="ECO:0000259" key="2">
    <source>
        <dbReference type="Pfam" id="PF09418"/>
    </source>
</evidence>
<evidence type="ECO:0000313" key="4">
    <source>
        <dbReference type="Proteomes" id="UP000054408"/>
    </source>
</evidence>
<dbReference type="OMA" id="EKQAGMQ"/>
<reference evidence="3 4" key="1">
    <citation type="submission" date="2010-05" db="EMBL/GenBank/DDBJ databases">
        <title>The Genome Sequence of Thecamonas trahens ATCC 50062.</title>
        <authorList>
            <consortium name="The Broad Institute Genome Sequencing Platform"/>
            <person name="Russ C."/>
            <person name="Cuomo C."/>
            <person name="Shea T."/>
            <person name="Young S.K."/>
            <person name="Zeng Q."/>
            <person name="Koehrsen M."/>
            <person name="Haas B."/>
            <person name="Borodovsky M."/>
            <person name="Guigo R."/>
            <person name="Alvarado L."/>
            <person name="Berlin A."/>
            <person name="Bochicchio J."/>
            <person name="Borenstein D."/>
            <person name="Chapman S."/>
            <person name="Chen Z."/>
            <person name="Freedman E."/>
            <person name="Gellesch M."/>
            <person name="Goldberg J."/>
            <person name="Griggs A."/>
            <person name="Gujja S."/>
            <person name="Heilman E."/>
            <person name="Heiman D."/>
            <person name="Hepburn T."/>
            <person name="Howarth C."/>
            <person name="Jen D."/>
            <person name="Larson L."/>
            <person name="Mehta T."/>
            <person name="Park D."/>
            <person name="Pearson M."/>
            <person name="Roberts A."/>
            <person name="Saif S."/>
            <person name="Shenoy N."/>
            <person name="Sisk P."/>
            <person name="Stolte C."/>
            <person name="Sykes S."/>
            <person name="Thomson T."/>
            <person name="Walk T."/>
            <person name="White J."/>
            <person name="Yandava C."/>
            <person name="Burger G."/>
            <person name="Gray M.W."/>
            <person name="Holland P.W.H."/>
            <person name="King N."/>
            <person name="Lang F.B.F."/>
            <person name="Roger A.J."/>
            <person name="Ruiz-Trillo I."/>
            <person name="Lander E."/>
            <person name="Nusbaum C."/>
        </authorList>
    </citation>
    <scope>NUCLEOTIDE SEQUENCE [LARGE SCALE GENOMIC DNA]</scope>
    <source>
        <strain evidence="3 4">ATCC 50062</strain>
    </source>
</reference>
<gene>
    <name evidence="3" type="ORF">AMSG_06283</name>
</gene>
<feature type="region of interest" description="Disordered" evidence="1">
    <location>
        <begin position="72"/>
        <end position="107"/>
    </location>
</feature>
<dbReference type="PANTHER" id="PTHR31560">
    <property type="entry name" value="UPF0652 PROTEIN C16A11.03C-RELATED"/>
    <property type="match status" value="1"/>
</dbReference>
<protein>
    <recommendedName>
        <fullName evidence="2">Non-canonical E2 ubiquitin-conjugating enzyme C-terminal domain-containing protein</fullName>
    </recommendedName>
</protein>
<name>A0A0L0DFR0_THETB</name>
<evidence type="ECO:0000313" key="3">
    <source>
        <dbReference type="EMBL" id="KNC50148.1"/>
    </source>
</evidence>
<dbReference type="EMBL" id="GL349460">
    <property type="protein sequence ID" value="KNC50148.1"/>
    <property type="molecule type" value="Genomic_DNA"/>
</dbReference>
<dbReference type="Proteomes" id="UP000054408">
    <property type="component" value="Unassembled WGS sequence"/>
</dbReference>
<keyword evidence="4" id="KW-1185">Reference proteome</keyword>
<dbReference type="GeneID" id="25565483"/>
<dbReference type="OrthoDB" id="406045at2759"/>
<dbReference type="eggNOG" id="ENOG502QRJJ">
    <property type="taxonomic scope" value="Eukaryota"/>
</dbReference>
<organism evidence="3 4">
    <name type="scientific">Thecamonas trahens ATCC 50062</name>
    <dbReference type="NCBI Taxonomy" id="461836"/>
    <lineage>
        <taxon>Eukaryota</taxon>
        <taxon>Apusozoa</taxon>
        <taxon>Apusomonadida</taxon>
        <taxon>Apusomonadidae</taxon>
        <taxon>Thecamonas</taxon>
    </lineage>
</organism>
<dbReference type="AlphaFoldDB" id="A0A0L0DFR0"/>
<dbReference type="Pfam" id="PF09418">
    <property type="entry name" value="DUF2009"/>
    <property type="match status" value="1"/>
</dbReference>
<dbReference type="PANTHER" id="PTHR31560:SF0">
    <property type="entry name" value="UPF0652 PROTEIN C22H10.08"/>
    <property type="match status" value="1"/>
</dbReference>
<accession>A0A0L0DFR0</accession>
<sequence>MPLLRQRIQHIDLFDQPWELFCEQCAEEFCGVCFAAIHASGSRKEHITHDMERLTRGGHVSGVVLPMSLEVASQSEAQEDDDERRSRSPTPMAIASPQDGEMPSAPTPELRMLPVLDGRKLKHRAAFIPLRLTRDEREVLALMEAALEISEYTDKVDVLTYRSKIPIMTQQLDEFLDTVAGLVVTTDLNKGKKLVKGDHGKNAGLYATMFEVVRRQKVLNPDKLRTSYGKLMYMLMDSEAIREDMGIHEPLVAPIQTVYSMLSDRGPRALALLDDPYLPTATAEVSLLGRSRAELDDDLNAKRAARSYLIREYSGSSDDELTADEVERVILSISDANAFLDHARGCVEAITELLNEHFSPEEDDAWSLAIRAGVGGARLSHSHATQFEYVSQTFELWGAIQYNFYELAMACDADLIGGGGAAQKGGGSFYGLGGRNYRLRDTGQGLQRMMSAPKGAGTLSRILGSVQAKFGRWIGSSAIHSGDVNVPNALVIIDKYVQVPRILWPVVNCVRAIPSMSPCMLDIVGGSERAIKFVLRNFFCYGFDGSGANNWSSAGSCIDGRLTSTWNWCSHIEKKSFFPLFLLAGFVGFDGKF</sequence>
<evidence type="ECO:0000256" key="1">
    <source>
        <dbReference type="SAM" id="MobiDB-lite"/>
    </source>
</evidence>
<dbReference type="Pfam" id="PF22586">
    <property type="entry name" value="ANCHR-like_BBOX"/>
    <property type="match status" value="1"/>
</dbReference>
<dbReference type="RefSeq" id="XP_013756994.1">
    <property type="nucleotide sequence ID" value="XM_013901540.1"/>
</dbReference>
<feature type="domain" description="Non-canonical E2 ubiquitin-conjugating enzyme C-terminal" evidence="2">
    <location>
        <begin position="124"/>
        <end position="591"/>
    </location>
</feature>
<dbReference type="InterPro" id="IPR018553">
    <property type="entry name" value="E2_Ub-conjug_enz"/>
</dbReference>
<proteinExistence type="predicted"/>
<dbReference type="InterPro" id="IPR057668">
    <property type="entry name" value="E2_Ub-conjug_enz_C"/>
</dbReference>